<evidence type="ECO:0000313" key="2">
    <source>
        <dbReference type="Proteomes" id="UP001060085"/>
    </source>
</evidence>
<name>A0ACC0CDV3_CATRO</name>
<keyword evidence="2" id="KW-1185">Reference proteome</keyword>
<dbReference type="Proteomes" id="UP001060085">
    <property type="component" value="Linkage Group LG01"/>
</dbReference>
<protein>
    <submittedName>
        <fullName evidence="1">Uncharacterized protein</fullName>
    </submittedName>
</protein>
<gene>
    <name evidence="1" type="ORF">M9H77_04189</name>
</gene>
<reference evidence="2" key="1">
    <citation type="journal article" date="2023" name="Nat. Plants">
        <title>Single-cell RNA sequencing provides a high-resolution roadmap for understanding the multicellular compartmentation of specialized metabolism.</title>
        <authorList>
            <person name="Sun S."/>
            <person name="Shen X."/>
            <person name="Li Y."/>
            <person name="Li Y."/>
            <person name="Wang S."/>
            <person name="Li R."/>
            <person name="Zhang H."/>
            <person name="Shen G."/>
            <person name="Guo B."/>
            <person name="Wei J."/>
            <person name="Xu J."/>
            <person name="St-Pierre B."/>
            <person name="Chen S."/>
            <person name="Sun C."/>
        </authorList>
    </citation>
    <scope>NUCLEOTIDE SEQUENCE [LARGE SCALE GENOMIC DNA]</scope>
</reference>
<proteinExistence type="predicted"/>
<evidence type="ECO:0000313" key="1">
    <source>
        <dbReference type="EMBL" id="KAI5682961.1"/>
    </source>
</evidence>
<organism evidence="1 2">
    <name type="scientific">Catharanthus roseus</name>
    <name type="common">Madagascar periwinkle</name>
    <name type="synonym">Vinca rosea</name>
    <dbReference type="NCBI Taxonomy" id="4058"/>
    <lineage>
        <taxon>Eukaryota</taxon>
        <taxon>Viridiplantae</taxon>
        <taxon>Streptophyta</taxon>
        <taxon>Embryophyta</taxon>
        <taxon>Tracheophyta</taxon>
        <taxon>Spermatophyta</taxon>
        <taxon>Magnoliopsida</taxon>
        <taxon>eudicotyledons</taxon>
        <taxon>Gunneridae</taxon>
        <taxon>Pentapetalae</taxon>
        <taxon>asterids</taxon>
        <taxon>lamiids</taxon>
        <taxon>Gentianales</taxon>
        <taxon>Apocynaceae</taxon>
        <taxon>Rauvolfioideae</taxon>
        <taxon>Vinceae</taxon>
        <taxon>Catharanthinae</taxon>
        <taxon>Catharanthus</taxon>
    </lineage>
</organism>
<sequence>MGVVSELNESYLCPQPNVTSLKVLPNPGMTLSSTFRMKICLKRVKTEAFGENTKQKRRRNNKQDLWPSNVASSGFLTSLMTLIEELSFLDIVQDSCGFHKAKALIPFHFVI</sequence>
<accession>A0ACC0CDV3</accession>
<dbReference type="EMBL" id="CM044701">
    <property type="protein sequence ID" value="KAI5682961.1"/>
    <property type="molecule type" value="Genomic_DNA"/>
</dbReference>
<comment type="caution">
    <text evidence="1">The sequence shown here is derived from an EMBL/GenBank/DDBJ whole genome shotgun (WGS) entry which is preliminary data.</text>
</comment>